<proteinExistence type="predicted"/>
<dbReference type="EMBL" id="AP018216">
    <property type="protein sequence ID" value="BAY70381.1"/>
    <property type="molecule type" value="Genomic_DNA"/>
</dbReference>
<dbReference type="AlphaFoldDB" id="A0A1Z4KMZ3"/>
<sequence length="43" mass="4865">MKVRGIIGNSSNSRVGIAHQNHDTVGYALRIFQERIMNPILKE</sequence>
<accession>A0A1Z4KMZ3</accession>
<evidence type="ECO:0000313" key="2">
    <source>
        <dbReference type="Proteomes" id="UP000217507"/>
    </source>
</evidence>
<evidence type="ECO:0000313" key="1">
    <source>
        <dbReference type="EMBL" id="BAY70381.1"/>
    </source>
</evidence>
<reference evidence="1 2" key="1">
    <citation type="submission" date="2017-06" db="EMBL/GenBank/DDBJ databases">
        <title>Genome sequencing of cyanobaciteial culture collection at National Institute for Environmental Studies (NIES).</title>
        <authorList>
            <person name="Hirose Y."/>
            <person name="Shimura Y."/>
            <person name="Fujisawa T."/>
            <person name="Nakamura Y."/>
            <person name="Kawachi M."/>
        </authorList>
    </citation>
    <scope>NUCLEOTIDE SEQUENCE [LARGE SCALE GENOMIC DNA]</scope>
    <source>
        <strain evidence="1 2">NIES-23</strain>
    </source>
</reference>
<protein>
    <submittedName>
        <fullName evidence="1">Uncharacterized protein</fullName>
    </submittedName>
</protein>
<gene>
    <name evidence="1" type="ORF">NIES23_31850</name>
</gene>
<dbReference type="Proteomes" id="UP000217507">
    <property type="component" value="Chromosome"/>
</dbReference>
<name>A0A1Z4KMZ3_ANAVA</name>
<organism evidence="1 2">
    <name type="scientific">Trichormus variabilis NIES-23</name>
    <dbReference type="NCBI Taxonomy" id="1973479"/>
    <lineage>
        <taxon>Bacteria</taxon>
        <taxon>Bacillati</taxon>
        <taxon>Cyanobacteriota</taxon>
        <taxon>Cyanophyceae</taxon>
        <taxon>Nostocales</taxon>
        <taxon>Nostocaceae</taxon>
        <taxon>Trichormus</taxon>
    </lineage>
</organism>